<sequence>MDCCEKVKAKYCNYNETKLKGSYLRTFFCSDNKTYVVKFLNRDFGKRILPNEYISGLLAKYLKLPCHEIKLVEVSDYLIEGDDNLSTYSEGTHIGIEYDFSSNVLTPWRLNKVSNIEDIVKILVFDQWIYNSDRGAEYSNWLISNVNGFLTIIDHSEAFGWRNWEIKNLLTTLNDTLSYTESEIVYSKLCNLMLPTFNFSLELEGFINQIRGVPYEVIEDIVKSVPNEWKINDVESQHIIDYLVSRQGNIKNLMSSRNNRLLVGTG</sequence>
<feature type="domain" description="HipA-like kinase" evidence="1">
    <location>
        <begin position="25"/>
        <end position="161"/>
    </location>
</feature>
<accession>A0ABU4JAZ2</accession>
<evidence type="ECO:0000259" key="1">
    <source>
        <dbReference type="Pfam" id="PF20613"/>
    </source>
</evidence>
<dbReference type="EMBL" id="JAWUZT010000082">
    <property type="protein sequence ID" value="MDW8518170.1"/>
    <property type="molecule type" value="Genomic_DNA"/>
</dbReference>
<comment type="caution">
    <text evidence="2">The sequence shown here is derived from an EMBL/GenBank/DDBJ whole genome shotgun (WGS) entry which is preliminary data.</text>
</comment>
<dbReference type="GO" id="GO:0016301">
    <property type="term" value="F:kinase activity"/>
    <property type="evidence" value="ECO:0007669"/>
    <property type="project" value="UniProtKB-KW"/>
</dbReference>
<evidence type="ECO:0000313" key="2">
    <source>
        <dbReference type="EMBL" id="MDW8518170.1"/>
    </source>
</evidence>
<evidence type="ECO:0000313" key="3">
    <source>
        <dbReference type="Proteomes" id="UP001284771"/>
    </source>
</evidence>
<gene>
    <name evidence="2" type="ORF">RIB56_18840</name>
</gene>
<dbReference type="InterPro" id="IPR046748">
    <property type="entry name" value="HipA_2"/>
</dbReference>
<keyword evidence="2" id="KW-0418">Kinase</keyword>
<organism evidence="2 3">
    <name type="scientific">Priestia flexa</name>
    <dbReference type="NCBI Taxonomy" id="86664"/>
    <lineage>
        <taxon>Bacteria</taxon>
        <taxon>Bacillati</taxon>
        <taxon>Bacillota</taxon>
        <taxon>Bacilli</taxon>
        <taxon>Bacillales</taxon>
        <taxon>Bacillaceae</taxon>
        <taxon>Priestia</taxon>
    </lineage>
</organism>
<dbReference type="Proteomes" id="UP001284771">
    <property type="component" value="Unassembled WGS sequence"/>
</dbReference>
<keyword evidence="3" id="KW-1185">Reference proteome</keyword>
<dbReference type="Pfam" id="PF20613">
    <property type="entry name" value="HipA_2"/>
    <property type="match status" value="1"/>
</dbReference>
<proteinExistence type="predicted"/>
<keyword evidence="2" id="KW-0808">Transferase</keyword>
<dbReference type="RefSeq" id="WP_225002052.1">
    <property type="nucleotide sequence ID" value="NZ_JAIVMD010000007.1"/>
</dbReference>
<reference evidence="3" key="1">
    <citation type="submission" date="2023-07" db="EMBL/GenBank/DDBJ databases">
        <title>Draft genomic sequences of Priestia flexa CCM isolated from the soil of an abandoned mine contaminated by free cyanide in the high Andean zone of Tacna, Peru.</title>
        <authorList>
            <person name="Caceda Quiroz C.J."/>
            <person name="Maraza Chooque G.J."/>
            <person name="Fora Quispe G.L."/>
            <person name="Carpio Mamani M."/>
        </authorList>
    </citation>
    <scope>NUCLEOTIDE SEQUENCE [LARGE SCALE GENOMIC DNA]</scope>
    <source>
        <strain evidence="3">CCM</strain>
    </source>
</reference>
<protein>
    <submittedName>
        <fullName evidence="2">HipA family kinase</fullName>
    </submittedName>
</protein>
<name>A0ABU4JAZ2_9BACI</name>